<gene>
    <name evidence="1" type="ORF">DPMN_033739</name>
</gene>
<protein>
    <submittedName>
        <fullName evidence="1">Uncharacterized protein</fullName>
    </submittedName>
</protein>
<sequence length="122" mass="13670">MGQDRLCDLALLSIEKEMVENIDIDAIIYNNKTWVPANTASLKDTWKQEEFKVTLSNNIQALAELFDDETNQYLVSLGEIKGTLPVVFEPRTSRSLGGHHIHYATAISDEKLAVGNFSSLKM</sequence>
<keyword evidence="2" id="KW-1185">Reference proteome</keyword>
<organism evidence="1 2">
    <name type="scientific">Dreissena polymorpha</name>
    <name type="common">Zebra mussel</name>
    <name type="synonym">Mytilus polymorpha</name>
    <dbReference type="NCBI Taxonomy" id="45954"/>
    <lineage>
        <taxon>Eukaryota</taxon>
        <taxon>Metazoa</taxon>
        <taxon>Spiralia</taxon>
        <taxon>Lophotrochozoa</taxon>
        <taxon>Mollusca</taxon>
        <taxon>Bivalvia</taxon>
        <taxon>Autobranchia</taxon>
        <taxon>Heteroconchia</taxon>
        <taxon>Euheterodonta</taxon>
        <taxon>Imparidentia</taxon>
        <taxon>Neoheterodontei</taxon>
        <taxon>Myida</taxon>
        <taxon>Dreissenoidea</taxon>
        <taxon>Dreissenidae</taxon>
        <taxon>Dreissena</taxon>
    </lineage>
</organism>
<reference evidence="1" key="2">
    <citation type="submission" date="2020-11" db="EMBL/GenBank/DDBJ databases">
        <authorList>
            <person name="McCartney M.A."/>
            <person name="Auch B."/>
            <person name="Kono T."/>
            <person name="Mallez S."/>
            <person name="Becker A."/>
            <person name="Gohl D.M."/>
            <person name="Silverstein K.A.T."/>
            <person name="Koren S."/>
            <person name="Bechman K.B."/>
            <person name="Herman A."/>
            <person name="Abrahante J.E."/>
            <person name="Garbe J."/>
        </authorList>
    </citation>
    <scope>NUCLEOTIDE SEQUENCE</scope>
    <source>
        <strain evidence="1">Duluth1</strain>
        <tissue evidence="1">Whole animal</tissue>
    </source>
</reference>
<reference evidence="1" key="1">
    <citation type="journal article" date="2019" name="bioRxiv">
        <title>The Genome of the Zebra Mussel, Dreissena polymorpha: A Resource for Invasive Species Research.</title>
        <authorList>
            <person name="McCartney M.A."/>
            <person name="Auch B."/>
            <person name="Kono T."/>
            <person name="Mallez S."/>
            <person name="Zhang Y."/>
            <person name="Obille A."/>
            <person name="Becker A."/>
            <person name="Abrahante J.E."/>
            <person name="Garbe J."/>
            <person name="Badalamenti J.P."/>
            <person name="Herman A."/>
            <person name="Mangelson H."/>
            <person name="Liachko I."/>
            <person name="Sullivan S."/>
            <person name="Sone E.D."/>
            <person name="Koren S."/>
            <person name="Silverstein K.A.T."/>
            <person name="Beckman K.B."/>
            <person name="Gohl D.M."/>
        </authorList>
    </citation>
    <scope>NUCLEOTIDE SEQUENCE</scope>
    <source>
        <strain evidence="1">Duluth1</strain>
        <tissue evidence="1">Whole animal</tissue>
    </source>
</reference>
<dbReference type="Proteomes" id="UP000828390">
    <property type="component" value="Unassembled WGS sequence"/>
</dbReference>
<proteinExistence type="predicted"/>
<evidence type="ECO:0000313" key="1">
    <source>
        <dbReference type="EMBL" id="KAH3870551.1"/>
    </source>
</evidence>
<name>A0A9D4M8W2_DREPO</name>
<dbReference type="EMBL" id="JAIWYP010000002">
    <property type="protein sequence ID" value="KAH3870551.1"/>
    <property type="molecule type" value="Genomic_DNA"/>
</dbReference>
<comment type="caution">
    <text evidence="1">The sequence shown here is derived from an EMBL/GenBank/DDBJ whole genome shotgun (WGS) entry which is preliminary data.</text>
</comment>
<accession>A0A9D4M8W2</accession>
<dbReference type="AlphaFoldDB" id="A0A9D4M8W2"/>
<evidence type="ECO:0000313" key="2">
    <source>
        <dbReference type="Proteomes" id="UP000828390"/>
    </source>
</evidence>